<dbReference type="AlphaFoldDB" id="A0AAD9P402"/>
<organism evidence="2 3">
    <name type="scientific">Ridgeia piscesae</name>
    <name type="common">Tubeworm</name>
    <dbReference type="NCBI Taxonomy" id="27915"/>
    <lineage>
        <taxon>Eukaryota</taxon>
        <taxon>Metazoa</taxon>
        <taxon>Spiralia</taxon>
        <taxon>Lophotrochozoa</taxon>
        <taxon>Annelida</taxon>
        <taxon>Polychaeta</taxon>
        <taxon>Sedentaria</taxon>
        <taxon>Canalipalpata</taxon>
        <taxon>Sabellida</taxon>
        <taxon>Siboglinidae</taxon>
        <taxon>Ridgeia</taxon>
    </lineage>
</organism>
<reference evidence="2" key="1">
    <citation type="journal article" date="2023" name="Mol. Biol. Evol.">
        <title>Third-Generation Sequencing Reveals the Adaptive Role of the Epigenome in Three Deep-Sea Polychaetes.</title>
        <authorList>
            <person name="Perez M."/>
            <person name="Aroh O."/>
            <person name="Sun Y."/>
            <person name="Lan Y."/>
            <person name="Juniper S.K."/>
            <person name="Young C.R."/>
            <person name="Angers B."/>
            <person name="Qian P.Y."/>
        </authorList>
    </citation>
    <scope>NUCLEOTIDE SEQUENCE</scope>
    <source>
        <strain evidence="2">R07B-5</strain>
    </source>
</reference>
<evidence type="ECO:0000313" key="2">
    <source>
        <dbReference type="EMBL" id="KAK2187601.1"/>
    </source>
</evidence>
<protein>
    <submittedName>
        <fullName evidence="2">Uncharacterized protein</fullName>
    </submittedName>
</protein>
<dbReference type="EMBL" id="JAODUO010000160">
    <property type="protein sequence ID" value="KAK2187601.1"/>
    <property type="molecule type" value="Genomic_DNA"/>
</dbReference>
<gene>
    <name evidence="2" type="ORF">NP493_160g01008</name>
</gene>
<keyword evidence="3" id="KW-1185">Reference proteome</keyword>
<evidence type="ECO:0000313" key="3">
    <source>
        <dbReference type="Proteomes" id="UP001209878"/>
    </source>
</evidence>
<name>A0AAD9P402_RIDPI</name>
<sequence length="160" mass="17476">MVTLMQGEQSLPTADIHALFGSSHNRHFKVVGTARSSESSFWSYDLFVVFHVTVDHRSIVLMFADAVENKRSPASAGRSSGSDDVARSLGDAARGRFSGKLHDSSCVGPNTEPSARQHNEMSVRDSVAQTHLGQDRKSPGDAPRLTPEVAWGIPFKQTRR</sequence>
<feature type="compositionally biased region" description="Low complexity" evidence="1">
    <location>
        <begin position="72"/>
        <end position="83"/>
    </location>
</feature>
<accession>A0AAD9P402</accession>
<proteinExistence type="predicted"/>
<comment type="caution">
    <text evidence="2">The sequence shown here is derived from an EMBL/GenBank/DDBJ whole genome shotgun (WGS) entry which is preliminary data.</text>
</comment>
<dbReference type="Proteomes" id="UP001209878">
    <property type="component" value="Unassembled WGS sequence"/>
</dbReference>
<feature type="region of interest" description="Disordered" evidence="1">
    <location>
        <begin position="69"/>
        <end position="160"/>
    </location>
</feature>
<evidence type="ECO:0000256" key="1">
    <source>
        <dbReference type="SAM" id="MobiDB-lite"/>
    </source>
</evidence>